<evidence type="ECO:0000259" key="4">
    <source>
        <dbReference type="Pfam" id="PF08797"/>
    </source>
</evidence>
<sequence length="151" mass="16500">MLPSLSLMVVGADYPNKKGPGRRFEIAMCLPGEPVYLKPEPKNPADPSAVAVYSFRGIQIGYLSAERCGRIGALIRQGVEIIAIFQDQAPYGAIIRAAFEGAKPVLPPPPTPQPHVSTHRPKTAVRNPRKLADEAVDPDPDFWPDETYPDE</sequence>
<keyword evidence="2" id="KW-0378">Hydrolase</keyword>
<name>A0A6I4TXB9_9SPHN</name>
<dbReference type="GO" id="GO:0008270">
    <property type="term" value="F:zinc ion binding"/>
    <property type="evidence" value="ECO:0007669"/>
    <property type="project" value="InterPro"/>
</dbReference>
<keyword evidence="6" id="KW-1185">Reference proteome</keyword>
<dbReference type="InterPro" id="IPR014905">
    <property type="entry name" value="HIRAN"/>
</dbReference>
<evidence type="ECO:0000313" key="6">
    <source>
        <dbReference type="Proteomes" id="UP000469430"/>
    </source>
</evidence>
<dbReference type="EMBL" id="WTYJ01000001">
    <property type="protein sequence ID" value="MXO98973.1"/>
    <property type="molecule type" value="Genomic_DNA"/>
</dbReference>
<dbReference type="GO" id="GO:0016818">
    <property type="term" value="F:hydrolase activity, acting on acid anhydrides, in phosphorus-containing anhydrides"/>
    <property type="evidence" value="ECO:0007669"/>
    <property type="project" value="InterPro"/>
</dbReference>
<dbReference type="GO" id="GO:0003676">
    <property type="term" value="F:nucleic acid binding"/>
    <property type="evidence" value="ECO:0007669"/>
    <property type="project" value="InterPro"/>
</dbReference>
<protein>
    <recommendedName>
        <fullName evidence="4">HIRAN domain-containing protein</fullName>
    </recommendedName>
</protein>
<feature type="domain" description="HIRAN" evidence="4">
    <location>
        <begin position="28"/>
        <end position="79"/>
    </location>
</feature>
<feature type="region of interest" description="Disordered" evidence="3">
    <location>
        <begin position="102"/>
        <end position="151"/>
    </location>
</feature>
<accession>A0A6I4TXB9</accession>
<dbReference type="RefSeq" id="WP_161390561.1">
    <property type="nucleotide sequence ID" value="NZ_JBHSCP010000001.1"/>
</dbReference>
<dbReference type="AlphaFoldDB" id="A0A6I4TXB9"/>
<feature type="compositionally biased region" description="Basic residues" evidence="3">
    <location>
        <begin position="117"/>
        <end position="129"/>
    </location>
</feature>
<dbReference type="OrthoDB" id="7432909at2"/>
<reference evidence="5 6" key="1">
    <citation type="submission" date="2019-12" db="EMBL/GenBank/DDBJ databases">
        <title>Genomic-based taxomic classification of the family Erythrobacteraceae.</title>
        <authorList>
            <person name="Xu L."/>
        </authorList>
    </citation>
    <scope>NUCLEOTIDE SEQUENCE [LARGE SCALE GENOMIC DNA]</scope>
    <source>
        <strain evidence="5 6">S36</strain>
    </source>
</reference>
<evidence type="ECO:0000313" key="5">
    <source>
        <dbReference type="EMBL" id="MXO98973.1"/>
    </source>
</evidence>
<comment type="caution">
    <text evidence="5">The sequence shown here is derived from an EMBL/GenBank/DDBJ whole genome shotgun (WGS) entry which is preliminary data.</text>
</comment>
<dbReference type="Proteomes" id="UP000469430">
    <property type="component" value="Unassembled WGS sequence"/>
</dbReference>
<evidence type="ECO:0000256" key="2">
    <source>
        <dbReference type="ARBA" id="ARBA00022801"/>
    </source>
</evidence>
<evidence type="ECO:0000256" key="1">
    <source>
        <dbReference type="ARBA" id="ARBA00022723"/>
    </source>
</evidence>
<feature type="compositionally biased region" description="Acidic residues" evidence="3">
    <location>
        <begin position="134"/>
        <end position="151"/>
    </location>
</feature>
<dbReference type="Pfam" id="PF08797">
    <property type="entry name" value="HIRAN"/>
    <property type="match status" value="1"/>
</dbReference>
<evidence type="ECO:0000256" key="3">
    <source>
        <dbReference type="SAM" id="MobiDB-lite"/>
    </source>
</evidence>
<dbReference type="Gene3D" id="3.30.70.2330">
    <property type="match status" value="1"/>
</dbReference>
<proteinExistence type="predicted"/>
<organism evidence="5 6">
    <name type="scientific">Croceibacterium xixiisoli</name>
    <dbReference type="NCBI Taxonomy" id="1476466"/>
    <lineage>
        <taxon>Bacteria</taxon>
        <taxon>Pseudomonadati</taxon>
        <taxon>Pseudomonadota</taxon>
        <taxon>Alphaproteobacteria</taxon>
        <taxon>Sphingomonadales</taxon>
        <taxon>Erythrobacteraceae</taxon>
        <taxon>Croceibacterium</taxon>
    </lineage>
</organism>
<gene>
    <name evidence="5" type="ORF">GRI97_08225</name>
</gene>
<keyword evidence="1" id="KW-0479">Metal-binding</keyword>